<keyword evidence="2" id="KW-0808">Transferase</keyword>
<reference evidence="2 3" key="1">
    <citation type="submission" date="2024-09" db="EMBL/GenBank/DDBJ databases">
        <authorList>
            <person name="Sun Q."/>
            <person name="Mori K."/>
        </authorList>
    </citation>
    <scope>NUCLEOTIDE SEQUENCE [LARGE SCALE GENOMIC DNA]</scope>
    <source>
        <strain evidence="2 3">CCM 7228</strain>
    </source>
</reference>
<dbReference type="InterPro" id="IPR016181">
    <property type="entry name" value="Acyl_CoA_acyltransferase"/>
</dbReference>
<dbReference type="RefSeq" id="WP_378934138.1">
    <property type="nucleotide sequence ID" value="NZ_JBHLVO010000008.1"/>
</dbReference>
<dbReference type="SUPFAM" id="SSF55729">
    <property type="entry name" value="Acyl-CoA N-acyltransferases (Nat)"/>
    <property type="match status" value="1"/>
</dbReference>
<dbReference type="InterPro" id="IPR000182">
    <property type="entry name" value="GNAT_dom"/>
</dbReference>
<feature type="domain" description="N-acetyltransferase" evidence="1">
    <location>
        <begin position="12"/>
        <end position="152"/>
    </location>
</feature>
<dbReference type="Pfam" id="PF13302">
    <property type="entry name" value="Acetyltransf_3"/>
    <property type="match status" value="1"/>
</dbReference>
<dbReference type="EMBL" id="JBHLVO010000008">
    <property type="protein sequence ID" value="MFC0272136.1"/>
    <property type="molecule type" value="Genomic_DNA"/>
</dbReference>
<proteinExistence type="predicted"/>
<dbReference type="Proteomes" id="UP001589854">
    <property type="component" value="Unassembled WGS sequence"/>
</dbReference>
<evidence type="ECO:0000259" key="1">
    <source>
        <dbReference type="Pfam" id="PF13302"/>
    </source>
</evidence>
<comment type="caution">
    <text evidence="2">The sequence shown here is derived from an EMBL/GenBank/DDBJ whole genome shotgun (WGS) entry which is preliminary data.</text>
</comment>
<sequence length="194" mass="22625">MIQRNLVLKGERVELIPMETSHAHDLFEASQDDNIWTYLPAKVTTLEQMHDVVEQAIIEREKRTQYPFTIKDLKTNKIVGSTRYLVLSPENKSLEIGSTWLNSSVWRTRVNTESKYLLLKHCFETLDLNRVEIKTDARNQRSQQAIARLGAQKEGTLRKNRILPNGFVRDSVIFSVIAKEWPDVKHRLEGFLHR</sequence>
<name>A0ABV6GFF2_9BACI</name>
<keyword evidence="3" id="KW-1185">Reference proteome</keyword>
<organism evidence="2 3">
    <name type="scientific">Metabacillus herbersteinensis</name>
    <dbReference type="NCBI Taxonomy" id="283816"/>
    <lineage>
        <taxon>Bacteria</taxon>
        <taxon>Bacillati</taxon>
        <taxon>Bacillota</taxon>
        <taxon>Bacilli</taxon>
        <taxon>Bacillales</taxon>
        <taxon>Bacillaceae</taxon>
        <taxon>Metabacillus</taxon>
    </lineage>
</organism>
<gene>
    <name evidence="2" type="ORF">ACFFIX_11800</name>
</gene>
<dbReference type="Gene3D" id="3.40.630.30">
    <property type="match status" value="1"/>
</dbReference>
<accession>A0ABV6GFF2</accession>
<dbReference type="PANTHER" id="PTHR43610:SF1">
    <property type="entry name" value="N-ACETYLTRANSFERASE DOMAIN-CONTAINING PROTEIN"/>
    <property type="match status" value="1"/>
</dbReference>
<dbReference type="EC" id="2.3.-.-" evidence="2"/>
<evidence type="ECO:0000313" key="2">
    <source>
        <dbReference type="EMBL" id="MFC0272136.1"/>
    </source>
</evidence>
<protein>
    <submittedName>
        <fullName evidence="2">GNAT family N-acetyltransferase</fullName>
        <ecNumber evidence="2">2.3.-.-</ecNumber>
    </submittedName>
</protein>
<evidence type="ECO:0000313" key="3">
    <source>
        <dbReference type="Proteomes" id="UP001589854"/>
    </source>
</evidence>
<dbReference type="PANTHER" id="PTHR43610">
    <property type="entry name" value="BLL6696 PROTEIN"/>
    <property type="match status" value="1"/>
</dbReference>
<keyword evidence="2" id="KW-0012">Acyltransferase</keyword>
<dbReference type="GO" id="GO:0016746">
    <property type="term" value="F:acyltransferase activity"/>
    <property type="evidence" value="ECO:0007669"/>
    <property type="project" value="UniProtKB-KW"/>
</dbReference>